<feature type="compositionally biased region" description="Basic and acidic residues" evidence="1">
    <location>
        <begin position="1564"/>
        <end position="1575"/>
    </location>
</feature>
<protein>
    <submittedName>
        <fullName evidence="2">Uncharacterized protein</fullName>
    </submittedName>
</protein>
<feature type="compositionally biased region" description="Polar residues" evidence="1">
    <location>
        <begin position="1438"/>
        <end position="1454"/>
    </location>
</feature>
<feature type="compositionally biased region" description="Polar residues" evidence="1">
    <location>
        <begin position="1116"/>
        <end position="1154"/>
    </location>
</feature>
<feature type="compositionally biased region" description="Polar residues" evidence="1">
    <location>
        <begin position="545"/>
        <end position="557"/>
    </location>
</feature>
<feature type="region of interest" description="Disordered" evidence="1">
    <location>
        <begin position="1211"/>
        <end position="1733"/>
    </location>
</feature>
<feature type="region of interest" description="Disordered" evidence="1">
    <location>
        <begin position="144"/>
        <end position="190"/>
    </location>
</feature>
<feature type="compositionally biased region" description="Polar residues" evidence="1">
    <location>
        <begin position="1218"/>
        <end position="1227"/>
    </location>
</feature>
<dbReference type="STRING" id="36050.A0A1B8ATJ6"/>
<feature type="compositionally biased region" description="Polar residues" evidence="1">
    <location>
        <begin position="1515"/>
        <end position="1526"/>
    </location>
</feature>
<keyword evidence="3" id="KW-1185">Reference proteome</keyword>
<feature type="region of interest" description="Disordered" evidence="1">
    <location>
        <begin position="748"/>
        <end position="770"/>
    </location>
</feature>
<feature type="compositionally biased region" description="Polar residues" evidence="1">
    <location>
        <begin position="1498"/>
        <end position="1509"/>
    </location>
</feature>
<feature type="compositionally biased region" description="Polar residues" evidence="1">
    <location>
        <begin position="1311"/>
        <end position="1331"/>
    </location>
</feature>
<feature type="compositionally biased region" description="Basic and acidic residues" evidence="1">
    <location>
        <begin position="1333"/>
        <end position="1351"/>
    </location>
</feature>
<feature type="compositionally biased region" description="Polar residues" evidence="1">
    <location>
        <begin position="783"/>
        <end position="793"/>
    </location>
</feature>
<feature type="compositionally biased region" description="Basic residues" evidence="1">
    <location>
        <begin position="558"/>
        <end position="567"/>
    </location>
</feature>
<evidence type="ECO:0000313" key="3">
    <source>
        <dbReference type="Proteomes" id="UP000091967"/>
    </source>
</evidence>
<feature type="compositionally biased region" description="Basic and acidic residues" evidence="1">
    <location>
        <begin position="1455"/>
        <end position="1468"/>
    </location>
</feature>
<feature type="compositionally biased region" description="Basic and acidic residues" evidence="1">
    <location>
        <begin position="1622"/>
        <end position="1635"/>
    </location>
</feature>
<reference evidence="2 3" key="1">
    <citation type="submission" date="2016-06" db="EMBL/GenBank/DDBJ databases">
        <title>Living apart together: crosstalk between the core and supernumerary genomes in a fungal plant pathogen.</title>
        <authorList>
            <person name="Vanheule A."/>
            <person name="Audenaert K."/>
            <person name="Warris S."/>
            <person name="Van De Geest H."/>
            <person name="Schijlen E."/>
            <person name="Hofte M."/>
            <person name="De Saeger S."/>
            <person name="Haesaert G."/>
            <person name="Waalwijk C."/>
            <person name="Van Der Lee T."/>
        </authorList>
    </citation>
    <scope>NUCLEOTIDE SEQUENCE [LARGE SCALE GENOMIC DNA]</scope>
    <source>
        <strain evidence="2 3">2516</strain>
    </source>
</reference>
<comment type="caution">
    <text evidence="2">The sequence shown here is derived from an EMBL/GenBank/DDBJ whole genome shotgun (WGS) entry which is preliminary data.</text>
</comment>
<dbReference type="Proteomes" id="UP000091967">
    <property type="component" value="Unassembled WGS sequence"/>
</dbReference>
<feature type="compositionally biased region" description="Basic residues" evidence="1">
    <location>
        <begin position="1359"/>
        <end position="1377"/>
    </location>
</feature>
<feature type="region of interest" description="Disordered" evidence="1">
    <location>
        <begin position="540"/>
        <end position="712"/>
    </location>
</feature>
<feature type="compositionally biased region" description="Basic residues" evidence="1">
    <location>
        <begin position="802"/>
        <end position="813"/>
    </location>
</feature>
<sequence>MTTTHIDALYSRIKDKFNMLSVMYPPSQKLQSISTHFVRMSTLNRGRYFHSLGFVTWRYEASVPASVGASASAVPVLATASDCNSNGFSLFLNFFFIISNLSALLNFSSPSSSPVLRPPPSSAHFEKERSSSFTFLSTPPPLHSSGIGSAMPKPKPHPVSGVDLPTLGPSTSPEKALDPSRVHGSQQPPNQREAFNAFYPNGLPNVYKMFQTPGTDGVRQTYLEDYLPVGFYMNPRTEAGAIFSTQCGQQPFRRVDQLMPQRRVHLWNKDEIQSVCNSLRRLYWGHMKYMQKPSCWDDLWTYFDTHDIYNYGALNLWNVVNHLYDENQIIAEDVKKTTAVEVGFWADSWMYVESNCQNLINWDETQSIISLLSQDDWNSIGRIPADVVALVENALTHRRSLLLAPEKLRLGSDVKPNHLMQSCADDGLENWLAGQRIFEPSGLPPPPAVNPHQASPTSMKASAPVLVLEGKHYYQSPSEKRVPSAVEALHQSAAAAGPVAHSNSGAVLTEQTKTTNPGEILQVSPQTICKSTEPSCSVPFLSPGNGENNYVASNSSTKQKKGSFKKRRDLEEFDVQTPTKAGRRGRGNPRATPGAHNSTVTTSLPTSTAMEFSTLRTPEKQTNSAQAISSPSKEDDTGGNSKQSDAESQAARPNQSSGRLAPQEHKSTQPLGDANSPKRLQKLEPNFHTNHMPGAHAEGAGQPNQMHNPLGITFHPSGTFNQVAQGGYIAPQDNASNGTSYRHVSMQQPFLHPKGCPPNRGRNPNNSSRLERSELNDNRWYQNNENFNTTHSGFSRGGNQRGGRKGTGRRGGHNQRNATAPVTQPHVSSDPFQKMRDGGLWKNGKWRREGSDPIQVTCRNVQDGYAIRDYVHCSCQMCEARNRSVHVAVESQHEMSSVDMQSRIKYGLSRRYGLVDEVYPLPSKEPGRFIVRFNNPSSVGEALTMGGGNMPEHALSVTFHPAMRSKWTLSEQAPTRVTSSQAIDQHPSSVPFSSYPFGLVVPGVSAAHQIPPGMLHPSVANPANARMWPKSSGQQAFSGFVQPHTLNRPSVAPQLMTKLPDFVPAVHGYPQEQTFVPGSTHLETVGQTLGEPLQTKPPAEEALEDMHRNDLHGSYSPESDGNGTTGTKARVSLPNTPSKASPTTEEAHTRQPTATEKGADSQASVEVVHPLTHTSSVPDSSATGHNRVPSVFTENEIKERRQAWAKIPMPLNRHRSRNFTPTKSSSGPVKDGDNWRVSKGDKREVYGAESELSTPTKNVTFTPDTGSVYEQSPQKPASPTCAQKDSIGKSTGPAGQETTIEENVDQDRGLATTSSQTGKNGCQSEPDQTQVLKHIEQDTPSKVSDTNRRSDNGQAQPKGKGKGPKSKSKKKKSKHKMMSQGHESNSHTPHPHTTTQAPPGDSESTRHGLTPIIDLDNQPFESFSPTKRHYDDPEQHSASDLSKQSKNQGNTQQIPHDESDSPDEDARNRKGFRFGRGGSLRMGKIRRHAIKTVPVPAEQSTDTQISLPSSDFAFQCQSDSASTASPSLHGPDNSATSRLNPKAQEFVSPPMDKQTTPDSDGNESFDRLTSEDATNRTRNAIQEPLKSGLGAAPTDDSMLSAVATSVPKHQRALSEAAQKETLANDKEGACQDHTKTPGKGPKRGKGKERAATMGAKKEKTGGTGEATQDSPRTPKQPITKTRKPGLINDDWPPLSASRDRAPSKPQTPSVWGAKTKAVVENGDLEQGSPVTEE</sequence>
<dbReference type="EMBL" id="LYXU01000002">
    <property type="protein sequence ID" value="OBS23684.1"/>
    <property type="molecule type" value="Genomic_DNA"/>
</dbReference>
<dbReference type="OMA" id="GSHIENP"/>
<name>A0A1B8ATJ6_FUSPO</name>
<feature type="compositionally biased region" description="Polar residues" evidence="1">
    <location>
        <begin position="1668"/>
        <end position="1679"/>
    </location>
</feature>
<proteinExistence type="predicted"/>
<organism evidence="2 3">
    <name type="scientific">Fusarium poae</name>
    <dbReference type="NCBI Taxonomy" id="36050"/>
    <lineage>
        <taxon>Eukaryota</taxon>
        <taxon>Fungi</taxon>
        <taxon>Dikarya</taxon>
        <taxon>Ascomycota</taxon>
        <taxon>Pezizomycotina</taxon>
        <taxon>Sordariomycetes</taxon>
        <taxon>Hypocreomycetidae</taxon>
        <taxon>Hypocreales</taxon>
        <taxon>Nectriaceae</taxon>
        <taxon>Fusarium</taxon>
    </lineage>
</organism>
<feature type="compositionally biased region" description="Basic and acidic residues" evidence="1">
    <location>
        <begin position="1230"/>
        <end position="1246"/>
    </location>
</feature>
<gene>
    <name evidence="2" type="ORF">FPOA_04232</name>
</gene>
<feature type="compositionally biased region" description="Polar residues" evidence="1">
    <location>
        <begin position="814"/>
        <end position="831"/>
    </location>
</feature>
<feature type="compositionally biased region" description="Low complexity" evidence="1">
    <location>
        <begin position="1378"/>
        <end position="1399"/>
    </location>
</feature>
<accession>A0A1B8ATJ6</accession>
<feature type="region of interest" description="Disordered" evidence="1">
    <location>
        <begin position="1109"/>
        <end position="1165"/>
    </location>
</feature>
<feature type="compositionally biased region" description="Basic and acidic residues" evidence="1">
    <location>
        <begin position="1428"/>
        <end position="1437"/>
    </location>
</feature>
<evidence type="ECO:0000313" key="2">
    <source>
        <dbReference type="EMBL" id="OBS23684.1"/>
    </source>
</evidence>
<feature type="compositionally biased region" description="Polar residues" evidence="1">
    <location>
        <begin position="1251"/>
        <end position="1283"/>
    </location>
</feature>
<feature type="region of interest" description="Disordered" evidence="1">
    <location>
        <begin position="783"/>
        <end position="846"/>
    </location>
</feature>
<feature type="compositionally biased region" description="Polar residues" evidence="1">
    <location>
        <begin position="638"/>
        <end position="658"/>
    </location>
</feature>
<feature type="compositionally biased region" description="Polar residues" evidence="1">
    <location>
        <begin position="595"/>
        <end position="631"/>
    </location>
</feature>
<feature type="compositionally biased region" description="Basic and acidic residues" evidence="1">
    <location>
        <begin position="1647"/>
        <end position="1660"/>
    </location>
</feature>
<evidence type="ECO:0000256" key="1">
    <source>
        <dbReference type="SAM" id="MobiDB-lite"/>
    </source>
</evidence>
<feature type="compositionally biased region" description="Low complexity" evidence="1">
    <location>
        <begin position="757"/>
        <end position="768"/>
    </location>
</feature>